<dbReference type="OrthoDB" id="9815002at2"/>
<evidence type="ECO:0000256" key="2">
    <source>
        <dbReference type="ARBA" id="ARBA00022729"/>
    </source>
</evidence>
<dbReference type="SUPFAM" id="SSF53850">
    <property type="entry name" value="Periplasmic binding protein-like II"/>
    <property type="match status" value="2"/>
</dbReference>
<feature type="compositionally biased region" description="Basic and acidic residues" evidence="3">
    <location>
        <begin position="35"/>
        <end position="47"/>
    </location>
</feature>
<keyword evidence="6" id="KW-1185">Reference proteome</keyword>
<name>A0A1G8VXU1_9GAMM</name>
<keyword evidence="2" id="KW-0732">Signal</keyword>
<protein>
    <submittedName>
        <fullName evidence="5">Membrane-bound lytic murein transglycosylase F</fullName>
    </submittedName>
</protein>
<evidence type="ECO:0000313" key="5">
    <source>
        <dbReference type="EMBL" id="SDJ70623.1"/>
    </source>
</evidence>
<reference evidence="6" key="1">
    <citation type="submission" date="2016-10" db="EMBL/GenBank/DDBJ databases">
        <authorList>
            <person name="Varghese N."/>
            <person name="Submissions S."/>
        </authorList>
    </citation>
    <scope>NUCLEOTIDE SEQUENCE [LARGE SCALE GENOMIC DNA]</scope>
    <source>
        <strain evidence="6">CGMCC 1.10658</strain>
    </source>
</reference>
<dbReference type="EMBL" id="FNFH01000001">
    <property type="protein sequence ID" value="SDJ70623.1"/>
    <property type="molecule type" value="Genomic_DNA"/>
</dbReference>
<dbReference type="Pfam" id="PF00497">
    <property type="entry name" value="SBP_bac_3"/>
    <property type="match status" value="2"/>
</dbReference>
<feature type="domain" description="Solute-binding protein family 3/N-terminal" evidence="4">
    <location>
        <begin position="77"/>
        <end position="292"/>
    </location>
</feature>
<comment type="similarity">
    <text evidence="1">Belongs to the bacterial solute-binding protein 3 family.</text>
</comment>
<sequence length="566" mass="62853">MMPSRRLPLLWYPALLLALVSGCERQSGDQGAPQEKPRAAAESKQPPDRGNLAAIPIELYDNYTETGDLDAVEKRGKLRLLVDPSHSAAIHRETTQQDVEIDQARLMARQLGLELVVLEVPQFADLIPMLNSGQGDLIASNLLVTSDAERAVDFSTPTAETVVLLVSAQDTEDVGDQSDLSGKTLVVTAGTEFERIAREFAAKHPGLELKVRDDNHIDLLVDVAIGRADFTIVDSQALELVLQFRKGLKANFQFPGAHKTAWAVRKQSPRLLQAINAQVRQLQRPGPEQLARGDLDAILQRGVLRAATRNHPGSYYMWKGEIRGFEYNLLENYARKLGVQLEITIARTDEDFVRLLREGEVDVCACLMAVTPAHGAAGVAFSDPYLESPTGIVARRGDKVKSLGDLSGRTLCVRRASSQLGLAHELQREVDKLELREVGAELDIREVIGLVAGNECDLTIADELSVQVEQASREEVTLALHLQRGKRRYAWLVREENPKLLQSINEFFASPSTDETLQELYQRYFGSQRQAWQKSGRWEKTVKSSRSLGPQHMRQATPDSMPPQLP</sequence>
<dbReference type="STRING" id="658219.SAMN05216212_0772"/>
<dbReference type="InterPro" id="IPR001638">
    <property type="entry name" value="Solute-binding_3/MltF_N"/>
</dbReference>
<dbReference type="AlphaFoldDB" id="A0A1G8VXU1"/>
<accession>A0A1G8VXU1</accession>
<dbReference type="CDD" id="cd01009">
    <property type="entry name" value="PBP2_YfhD_N"/>
    <property type="match status" value="1"/>
</dbReference>
<dbReference type="SMART" id="SM00062">
    <property type="entry name" value="PBPb"/>
    <property type="match status" value="2"/>
</dbReference>
<dbReference type="PANTHER" id="PTHR35936">
    <property type="entry name" value="MEMBRANE-BOUND LYTIC MUREIN TRANSGLYCOSYLASE F"/>
    <property type="match status" value="1"/>
</dbReference>
<gene>
    <name evidence="5" type="ORF">SAMN05216212_0772</name>
</gene>
<evidence type="ECO:0000256" key="1">
    <source>
        <dbReference type="ARBA" id="ARBA00010333"/>
    </source>
</evidence>
<feature type="region of interest" description="Disordered" evidence="3">
    <location>
        <begin position="26"/>
        <end position="51"/>
    </location>
</feature>
<dbReference type="Proteomes" id="UP000199305">
    <property type="component" value="Unassembled WGS sequence"/>
</dbReference>
<proteinExistence type="inferred from homology"/>
<feature type="domain" description="Solute-binding protein family 3/N-terminal" evidence="4">
    <location>
        <begin position="303"/>
        <end position="528"/>
    </location>
</feature>
<dbReference type="PROSITE" id="PS51257">
    <property type="entry name" value="PROKAR_LIPOPROTEIN"/>
    <property type="match status" value="1"/>
</dbReference>
<evidence type="ECO:0000259" key="4">
    <source>
        <dbReference type="SMART" id="SM00062"/>
    </source>
</evidence>
<organism evidence="5 6">
    <name type="scientific">Microbulbifer yueqingensis</name>
    <dbReference type="NCBI Taxonomy" id="658219"/>
    <lineage>
        <taxon>Bacteria</taxon>
        <taxon>Pseudomonadati</taxon>
        <taxon>Pseudomonadota</taxon>
        <taxon>Gammaproteobacteria</taxon>
        <taxon>Cellvibrionales</taxon>
        <taxon>Microbulbiferaceae</taxon>
        <taxon>Microbulbifer</taxon>
    </lineage>
</organism>
<dbReference type="RefSeq" id="WP_091508457.1">
    <property type="nucleotide sequence ID" value="NZ_FNFH01000001.1"/>
</dbReference>
<dbReference type="Gene3D" id="3.40.190.10">
    <property type="entry name" value="Periplasmic binding protein-like II"/>
    <property type="match status" value="4"/>
</dbReference>
<feature type="region of interest" description="Disordered" evidence="3">
    <location>
        <begin position="536"/>
        <end position="566"/>
    </location>
</feature>
<evidence type="ECO:0000256" key="3">
    <source>
        <dbReference type="SAM" id="MobiDB-lite"/>
    </source>
</evidence>
<evidence type="ECO:0000313" key="6">
    <source>
        <dbReference type="Proteomes" id="UP000199305"/>
    </source>
</evidence>